<protein>
    <submittedName>
        <fullName evidence="1">Uncharacterized protein</fullName>
    </submittedName>
</protein>
<dbReference type="AlphaFoldDB" id="J9GL82"/>
<sequence length="22" mass="2655">IKDVNPYKRMSDSYIARSRIEL</sequence>
<dbReference type="EMBL" id="AMCI01000691">
    <property type="protein sequence ID" value="EJX08159.1"/>
    <property type="molecule type" value="Genomic_DNA"/>
</dbReference>
<comment type="caution">
    <text evidence="1">The sequence shown here is derived from an EMBL/GenBank/DDBJ whole genome shotgun (WGS) entry which is preliminary data.</text>
</comment>
<reference evidence="1" key="1">
    <citation type="journal article" date="2012" name="PLoS ONE">
        <title>Gene sets for utilization of primary and secondary nutrition supplies in the distal gut of endangered iberian lynx.</title>
        <authorList>
            <person name="Alcaide M."/>
            <person name="Messina E."/>
            <person name="Richter M."/>
            <person name="Bargiela R."/>
            <person name="Peplies J."/>
            <person name="Huws S.A."/>
            <person name="Newbold C.J."/>
            <person name="Golyshin P.N."/>
            <person name="Simon M.A."/>
            <person name="Lopez G."/>
            <person name="Yakimov M.M."/>
            <person name="Ferrer M."/>
        </authorList>
    </citation>
    <scope>NUCLEOTIDE SEQUENCE</scope>
</reference>
<evidence type="ECO:0000313" key="1">
    <source>
        <dbReference type="EMBL" id="EJX08159.1"/>
    </source>
</evidence>
<accession>J9GL82</accession>
<feature type="non-terminal residue" evidence="1">
    <location>
        <position position="1"/>
    </location>
</feature>
<gene>
    <name evidence="1" type="ORF">EVA_03732</name>
</gene>
<organism evidence="1">
    <name type="scientific">gut metagenome</name>
    <dbReference type="NCBI Taxonomy" id="749906"/>
    <lineage>
        <taxon>unclassified sequences</taxon>
        <taxon>metagenomes</taxon>
        <taxon>organismal metagenomes</taxon>
    </lineage>
</organism>
<name>J9GL82_9ZZZZ</name>
<proteinExistence type="predicted"/>